<sequence length="306" mass="34120">MKLIFLGTSAGTVTSERNVSALALDLIKERNAIWLFDCGEATQHQMMKAKISLAKLEKIFITHLHGDHLFGLPGVLTTRSLMQNMSPMTLYGPKGIKQFIDTVINISSSWLTYPLEIIEIEQPMVLFDDGQFRVNCAALSHRVPCFGYRIVEHDVSNKLDVAKLSQQGIEAGTYYADLKRGKTVTLDDGRVIDGKAYWGEVKLGRKLAILGDTIPCDAAIELAHEVDVLVHEATQKHELQDKANSRGHSTTIEAANIARQSQAKKLIITHISPRYRLTDNPSIIAQCRQVFANSEIATDFYQVEIE</sequence>
<reference evidence="9 10" key="1">
    <citation type="submission" date="2018-10" db="EMBL/GenBank/DDBJ databases">
        <title>Genomic Encyclopedia of Type Strains, Phase IV (KMG-IV): sequencing the most valuable type-strain genomes for metagenomic binning, comparative biology and taxonomic classification.</title>
        <authorList>
            <person name="Goeker M."/>
        </authorList>
    </citation>
    <scope>NUCLEOTIDE SEQUENCE [LARGE SCALE GENOMIC DNA]</scope>
    <source>
        <strain evidence="9 10">DSM 22228</strain>
    </source>
</reference>
<proteinExistence type="inferred from homology"/>
<dbReference type="Gene3D" id="3.60.15.10">
    <property type="entry name" value="Ribonuclease Z/Hydroxyacylglutathione hydrolase-like"/>
    <property type="match status" value="1"/>
</dbReference>
<evidence type="ECO:0000256" key="3">
    <source>
        <dbReference type="ARBA" id="ARBA00022722"/>
    </source>
</evidence>
<dbReference type="OrthoDB" id="9803916at2"/>
<comment type="caution">
    <text evidence="9">The sequence shown here is derived from an EMBL/GenBank/DDBJ whole genome shotgun (WGS) entry which is preliminary data.</text>
</comment>
<feature type="binding site" evidence="8">
    <location>
        <position position="212"/>
    </location>
    <ligand>
        <name>Zn(2+)</name>
        <dbReference type="ChEBI" id="CHEBI:29105"/>
        <label>2</label>
        <note>catalytic</note>
    </ligand>
</feature>
<accession>A0A495RHX2</accession>
<keyword evidence="5 8" id="KW-0255">Endonuclease</keyword>
<feature type="binding site" evidence="8">
    <location>
        <position position="67"/>
    </location>
    <ligand>
        <name>Zn(2+)</name>
        <dbReference type="ChEBI" id="CHEBI:29105"/>
        <label>2</label>
        <note>catalytic</note>
    </ligand>
</feature>
<dbReference type="EC" id="3.1.26.11" evidence="8"/>
<evidence type="ECO:0000256" key="4">
    <source>
        <dbReference type="ARBA" id="ARBA00022723"/>
    </source>
</evidence>
<keyword evidence="7 8" id="KW-0862">Zinc</keyword>
<gene>
    <name evidence="8" type="primary">rnz</name>
    <name evidence="9" type="ORF">DES39_0230</name>
</gene>
<evidence type="ECO:0000256" key="7">
    <source>
        <dbReference type="ARBA" id="ARBA00022833"/>
    </source>
</evidence>
<dbReference type="PANTHER" id="PTHR46018:SF2">
    <property type="entry name" value="ZINC PHOSPHODIESTERASE ELAC PROTEIN 1"/>
    <property type="match status" value="1"/>
</dbReference>
<keyword evidence="3 8" id="KW-0540">Nuclease</keyword>
<dbReference type="EMBL" id="RBWY01000001">
    <property type="protein sequence ID" value="RKS87021.1"/>
    <property type="molecule type" value="Genomic_DNA"/>
</dbReference>
<feature type="binding site" evidence="8">
    <location>
        <position position="68"/>
    </location>
    <ligand>
        <name>Zn(2+)</name>
        <dbReference type="ChEBI" id="CHEBI:29105"/>
        <label>2</label>
        <note>catalytic</note>
    </ligand>
</feature>
<name>A0A495RHX2_9GAMM</name>
<dbReference type="NCBIfam" id="TIGR02651">
    <property type="entry name" value="RNase_Z"/>
    <property type="match status" value="1"/>
</dbReference>
<keyword evidence="6 8" id="KW-0378">Hydrolase</keyword>
<comment type="catalytic activity">
    <reaction evidence="8">
        <text>Endonucleolytic cleavage of RNA, removing extra 3' nucleotides from tRNA precursor, generating 3' termini of tRNAs. A 3'-hydroxy group is left at the tRNA terminus and a 5'-phosphoryl group is left at the trailer molecule.</text>
        <dbReference type="EC" id="3.1.26.11"/>
    </reaction>
</comment>
<dbReference type="GO" id="GO:0008270">
    <property type="term" value="F:zinc ion binding"/>
    <property type="evidence" value="ECO:0007669"/>
    <property type="project" value="UniProtKB-UniRule"/>
</dbReference>
<keyword evidence="4 8" id="KW-0479">Metal-binding</keyword>
<evidence type="ECO:0000256" key="2">
    <source>
        <dbReference type="ARBA" id="ARBA00022694"/>
    </source>
</evidence>
<dbReference type="Pfam" id="PF23023">
    <property type="entry name" value="Anti-Pycsar_Apyc1"/>
    <property type="match status" value="1"/>
</dbReference>
<dbReference type="PANTHER" id="PTHR46018">
    <property type="entry name" value="ZINC PHOSPHODIESTERASE ELAC PROTEIN 1"/>
    <property type="match status" value="1"/>
</dbReference>
<evidence type="ECO:0000313" key="10">
    <source>
        <dbReference type="Proteomes" id="UP000278542"/>
    </source>
</evidence>
<dbReference type="HAMAP" id="MF_01818">
    <property type="entry name" value="RNase_Z_BN"/>
    <property type="match status" value="1"/>
</dbReference>
<protein>
    <recommendedName>
        <fullName evidence="8">Ribonuclease Z</fullName>
        <shortName evidence="8">RNase Z</shortName>
        <ecNumber evidence="8">3.1.26.11</ecNumber>
    </recommendedName>
    <alternativeName>
        <fullName evidence="8">tRNA 3 endonuclease</fullName>
    </alternativeName>
    <alternativeName>
        <fullName evidence="8">tRNase Z</fullName>
    </alternativeName>
</protein>
<feature type="binding site" evidence="8">
    <location>
        <position position="63"/>
    </location>
    <ligand>
        <name>Zn(2+)</name>
        <dbReference type="ChEBI" id="CHEBI:29105"/>
        <label>1</label>
        <note>catalytic</note>
    </ligand>
</feature>
<dbReference type="RefSeq" id="WP_121143942.1">
    <property type="nucleotide sequence ID" value="NZ_RBWY01000001.1"/>
</dbReference>
<dbReference type="CDD" id="cd07717">
    <property type="entry name" value="RNaseZ_ZiPD-like_MBL-fold"/>
    <property type="match status" value="1"/>
</dbReference>
<evidence type="ECO:0000256" key="5">
    <source>
        <dbReference type="ARBA" id="ARBA00022759"/>
    </source>
</evidence>
<feature type="binding site" evidence="8">
    <location>
        <position position="212"/>
    </location>
    <ligand>
        <name>Zn(2+)</name>
        <dbReference type="ChEBI" id="CHEBI:29105"/>
        <label>1</label>
        <note>catalytic</note>
    </ligand>
</feature>
<dbReference type="GO" id="GO:0042802">
    <property type="term" value="F:identical protein binding"/>
    <property type="evidence" value="ECO:0007669"/>
    <property type="project" value="UniProtKB-ARBA"/>
</dbReference>
<feature type="active site" description="Proton acceptor" evidence="8">
    <location>
        <position position="67"/>
    </location>
</feature>
<feature type="binding site" evidence="8">
    <location>
        <position position="65"/>
    </location>
    <ligand>
        <name>Zn(2+)</name>
        <dbReference type="ChEBI" id="CHEBI:29105"/>
        <label>1</label>
        <note>catalytic</note>
    </ligand>
</feature>
<dbReference type="SUPFAM" id="SSF56281">
    <property type="entry name" value="Metallo-hydrolase/oxidoreductase"/>
    <property type="match status" value="1"/>
</dbReference>
<comment type="subunit">
    <text evidence="1 8">Homodimer.</text>
</comment>
<evidence type="ECO:0000256" key="6">
    <source>
        <dbReference type="ARBA" id="ARBA00022801"/>
    </source>
</evidence>
<dbReference type="GO" id="GO:0042781">
    <property type="term" value="F:3'-tRNA processing endoribonuclease activity"/>
    <property type="evidence" value="ECO:0007669"/>
    <property type="project" value="UniProtKB-UniRule"/>
</dbReference>
<dbReference type="NCBIfam" id="NF000801">
    <property type="entry name" value="PRK00055.1-3"/>
    <property type="match status" value="1"/>
</dbReference>
<dbReference type="AlphaFoldDB" id="A0A495RHX2"/>
<comment type="function">
    <text evidence="8">Zinc phosphodiesterase, which displays some tRNA 3'-processing endonuclease activity. Probably involved in tRNA maturation, by removing a 3'-trailer from precursor tRNA.</text>
</comment>
<keyword evidence="2 8" id="KW-0819">tRNA processing</keyword>
<evidence type="ECO:0000256" key="8">
    <source>
        <dbReference type="HAMAP-Rule" id="MF_01818"/>
    </source>
</evidence>
<dbReference type="NCBIfam" id="NF000800">
    <property type="entry name" value="PRK00055.1-1"/>
    <property type="match status" value="1"/>
</dbReference>
<dbReference type="FunFam" id="3.60.15.10:FF:000002">
    <property type="entry name" value="Ribonuclease Z"/>
    <property type="match status" value="1"/>
</dbReference>
<keyword evidence="10" id="KW-1185">Reference proteome</keyword>
<feature type="binding site" evidence="8">
    <location>
        <position position="141"/>
    </location>
    <ligand>
        <name>Zn(2+)</name>
        <dbReference type="ChEBI" id="CHEBI:29105"/>
        <label>1</label>
        <note>catalytic</note>
    </ligand>
</feature>
<feature type="binding site" evidence="8">
    <location>
        <position position="270"/>
    </location>
    <ligand>
        <name>Zn(2+)</name>
        <dbReference type="ChEBI" id="CHEBI:29105"/>
        <label>2</label>
        <note>catalytic</note>
    </ligand>
</feature>
<dbReference type="InterPro" id="IPR013471">
    <property type="entry name" value="RNase_Z/BN"/>
</dbReference>
<dbReference type="Proteomes" id="UP000278542">
    <property type="component" value="Unassembled WGS sequence"/>
</dbReference>
<organism evidence="9 10">
    <name type="scientific">Orbus hercynius</name>
    <dbReference type="NCBI Taxonomy" id="593135"/>
    <lineage>
        <taxon>Bacteria</taxon>
        <taxon>Pseudomonadati</taxon>
        <taxon>Pseudomonadota</taxon>
        <taxon>Gammaproteobacteria</taxon>
        <taxon>Orbales</taxon>
        <taxon>Orbaceae</taxon>
        <taxon>Orbus</taxon>
    </lineage>
</organism>
<evidence type="ECO:0000256" key="1">
    <source>
        <dbReference type="ARBA" id="ARBA00011738"/>
    </source>
</evidence>
<dbReference type="InterPro" id="IPR036866">
    <property type="entry name" value="RibonucZ/Hydroxyglut_hydro"/>
</dbReference>
<comment type="similarity">
    <text evidence="8">Belongs to the RNase Z family.</text>
</comment>
<evidence type="ECO:0000313" key="9">
    <source>
        <dbReference type="EMBL" id="RKS87021.1"/>
    </source>
</evidence>
<comment type="cofactor">
    <cofactor evidence="8">
        <name>Zn(2+)</name>
        <dbReference type="ChEBI" id="CHEBI:29105"/>
    </cofactor>
    <text evidence="8">Binds 2 Zn(2+) ions.</text>
</comment>